<dbReference type="STRING" id="929556.Solca_1689"/>
<reference evidence="10" key="1">
    <citation type="submission" date="2012-02" db="EMBL/GenBank/DDBJ databases">
        <title>The complete genome of Solitalea canadensis DSM 3403.</title>
        <authorList>
            <consortium name="US DOE Joint Genome Institute (JGI-PGF)"/>
            <person name="Lucas S."/>
            <person name="Copeland A."/>
            <person name="Lapidus A."/>
            <person name="Glavina del Rio T."/>
            <person name="Dalin E."/>
            <person name="Tice H."/>
            <person name="Bruce D."/>
            <person name="Goodwin L."/>
            <person name="Pitluck S."/>
            <person name="Peters L."/>
            <person name="Ovchinnikova G."/>
            <person name="Lu M."/>
            <person name="Kyrpides N."/>
            <person name="Mavromatis K."/>
            <person name="Ivanova N."/>
            <person name="Brettin T."/>
            <person name="Detter J.C."/>
            <person name="Han C."/>
            <person name="Larimer F."/>
            <person name="Land M."/>
            <person name="Hauser L."/>
            <person name="Markowitz V."/>
            <person name="Cheng J.-F."/>
            <person name="Hugenholtz P."/>
            <person name="Woyke T."/>
            <person name="Wu D."/>
            <person name="Spring S."/>
            <person name="Schroeder M."/>
            <person name="Kopitz M."/>
            <person name="Brambilla E."/>
            <person name="Klenk H.-P."/>
            <person name="Eisen J.A."/>
        </authorList>
    </citation>
    <scope>NUCLEOTIDE SEQUENCE</scope>
    <source>
        <strain evidence="10">DSM 3403</strain>
    </source>
</reference>
<protein>
    <recommendedName>
        <fullName evidence="8">Ferritin</fullName>
        <ecNumber evidence="8">1.16.3.2</ecNumber>
    </recommendedName>
</protein>
<dbReference type="FunFam" id="1.20.1260.10:FF:000001">
    <property type="entry name" value="Non-heme ferritin"/>
    <property type="match status" value="1"/>
</dbReference>
<evidence type="ECO:0000313" key="11">
    <source>
        <dbReference type="Proteomes" id="UP000007590"/>
    </source>
</evidence>
<keyword evidence="11" id="KW-1185">Reference proteome</keyword>
<dbReference type="PROSITE" id="PS50905">
    <property type="entry name" value="FERRITIN_LIKE"/>
    <property type="match status" value="1"/>
</dbReference>
<comment type="function">
    <text evidence="6">May alleviate iron toxicity in the presence of oxygen.</text>
</comment>
<dbReference type="KEGG" id="scn:Solca_1689"/>
<dbReference type="Proteomes" id="UP000007590">
    <property type="component" value="Chromosome"/>
</dbReference>
<dbReference type="HOGENOM" id="CLU_065681_1_0_10"/>
<evidence type="ECO:0000256" key="5">
    <source>
        <dbReference type="ARBA" id="ARBA00023004"/>
    </source>
</evidence>
<dbReference type="EMBL" id="CP003349">
    <property type="protein sequence ID" value="AFD06755.1"/>
    <property type="molecule type" value="Genomic_DNA"/>
</dbReference>
<feature type="binding site" evidence="7">
    <location>
        <position position="62"/>
    </location>
    <ligand>
        <name>Fe cation</name>
        <dbReference type="ChEBI" id="CHEBI:24875"/>
        <label>1</label>
    </ligand>
</feature>
<name>H8KQL7_SOLCM</name>
<evidence type="ECO:0000256" key="2">
    <source>
        <dbReference type="ARBA" id="ARBA00022434"/>
    </source>
</evidence>
<dbReference type="InterPro" id="IPR001519">
    <property type="entry name" value="Ferritin"/>
</dbReference>
<feature type="binding site" evidence="7">
    <location>
        <position position="136"/>
    </location>
    <ligand>
        <name>Fe cation</name>
        <dbReference type="ChEBI" id="CHEBI:24875"/>
        <label>1</label>
    </ligand>
</feature>
<feature type="binding site" evidence="7">
    <location>
        <position position="26"/>
    </location>
    <ligand>
        <name>Fe cation</name>
        <dbReference type="ChEBI" id="CHEBI:24875"/>
        <label>1</label>
    </ligand>
</feature>
<dbReference type="RefSeq" id="WP_014679982.1">
    <property type="nucleotide sequence ID" value="NC_017770.1"/>
</dbReference>
<proteinExistence type="inferred from homology"/>
<dbReference type="GO" id="GO:0006826">
    <property type="term" value="P:iron ion transport"/>
    <property type="evidence" value="ECO:0007669"/>
    <property type="project" value="InterPro"/>
</dbReference>
<evidence type="ECO:0000256" key="3">
    <source>
        <dbReference type="ARBA" id="ARBA00022723"/>
    </source>
</evidence>
<comment type="similarity">
    <text evidence="1 8">Belongs to the ferritin family. Prokaryotic subfamily.</text>
</comment>
<dbReference type="InterPro" id="IPR008331">
    <property type="entry name" value="Ferritin_DPS_dom"/>
</dbReference>
<dbReference type="SUPFAM" id="SSF47240">
    <property type="entry name" value="Ferritin-like"/>
    <property type="match status" value="1"/>
</dbReference>
<dbReference type="GO" id="GO:0005737">
    <property type="term" value="C:cytoplasm"/>
    <property type="evidence" value="ECO:0007669"/>
    <property type="project" value="UniProtKB-SubCell"/>
</dbReference>
<dbReference type="InterPro" id="IPR009040">
    <property type="entry name" value="Ferritin-like_diiron"/>
</dbReference>
<dbReference type="PANTHER" id="PTHR11431:SF127">
    <property type="entry name" value="BACTERIAL NON-HEME FERRITIN"/>
    <property type="match status" value="1"/>
</dbReference>
<dbReference type="AlphaFoldDB" id="H8KQL7"/>
<keyword evidence="8" id="KW-0963">Cytoplasm</keyword>
<dbReference type="OrthoDB" id="9801481at2"/>
<dbReference type="Gene3D" id="1.20.1260.10">
    <property type="match status" value="1"/>
</dbReference>
<dbReference type="GO" id="GO:0008199">
    <property type="term" value="F:ferric iron binding"/>
    <property type="evidence" value="ECO:0007669"/>
    <property type="project" value="InterPro"/>
</dbReference>
<evidence type="ECO:0000256" key="6">
    <source>
        <dbReference type="ARBA" id="ARBA00054546"/>
    </source>
</evidence>
<keyword evidence="4" id="KW-0560">Oxidoreductase</keyword>
<dbReference type="Pfam" id="PF00210">
    <property type="entry name" value="Ferritin"/>
    <property type="match status" value="1"/>
</dbReference>
<dbReference type="InterPro" id="IPR009078">
    <property type="entry name" value="Ferritin-like_SF"/>
</dbReference>
<evidence type="ECO:0000256" key="4">
    <source>
        <dbReference type="ARBA" id="ARBA00023002"/>
    </source>
</evidence>
<accession>H8KQL7</accession>
<dbReference type="InterPro" id="IPR041719">
    <property type="entry name" value="Ferritin_prok"/>
</dbReference>
<dbReference type="GO" id="GO:0008198">
    <property type="term" value="F:ferrous iron binding"/>
    <property type="evidence" value="ECO:0007669"/>
    <property type="project" value="TreeGrafter"/>
</dbReference>
<comment type="subcellular location">
    <subcellularLocation>
        <location evidence="8">Cytoplasm</location>
    </subcellularLocation>
</comment>
<keyword evidence="2 8" id="KW-0409">Iron storage</keyword>
<dbReference type="GO" id="GO:0042802">
    <property type="term" value="F:identical protein binding"/>
    <property type="evidence" value="ECO:0007669"/>
    <property type="project" value="UniProtKB-ARBA"/>
</dbReference>
<evidence type="ECO:0000256" key="1">
    <source>
        <dbReference type="ARBA" id="ARBA00006950"/>
    </source>
</evidence>
<dbReference type="EC" id="1.16.3.2" evidence="8"/>
<comment type="function">
    <text evidence="8">Iron-storage protein.</text>
</comment>
<evidence type="ECO:0000313" key="10">
    <source>
        <dbReference type="EMBL" id="AFD06755.1"/>
    </source>
</evidence>
<dbReference type="InterPro" id="IPR012347">
    <property type="entry name" value="Ferritin-like"/>
</dbReference>
<dbReference type="GO" id="GO:0016491">
    <property type="term" value="F:oxidoreductase activity"/>
    <property type="evidence" value="ECO:0007669"/>
    <property type="project" value="UniProtKB-KW"/>
</dbReference>
<gene>
    <name evidence="10" type="ordered locus">Solca_1689</name>
</gene>
<keyword evidence="3 7" id="KW-0479">Metal-binding</keyword>
<keyword evidence="5 7" id="KW-0408">Iron</keyword>
<comment type="catalytic activity">
    <reaction evidence="8">
        <text>4 Fe(2+) + O2 + 6 H2O = 4 iron(III) oxide-hydroxide + 12 H(+)</text>
        <dbReference type="Rhea" id="RHEA:11972"/>
        <dbReference type="ChEBI" id="CHEBI:15377"/>
        <dbReference type="ChEBI" id="CHEBI:15378"/>
        <dbReference type="ChEBI" id="CHEBI:15379"/>
        <dbReference type="ChEBI" id="CHEBI:29033"/>
        <dbReference type="ChEBI" id="CHEBI:78619"/>
        <dbReference type="EC" id="1.16.3.2"/>
    </reaction>
</comment>
<feature type="binding site" evidence="7">
    <location>
        <position position="103"/>
    </location>
    <ligand>
        <name>Fe cation</name>
        <dbReference type="ChEBI" id="CHEBI:24875"/>
        <label>1</label>
    </ligand>
</feature>
<sequence length="173" mass="20208">MKTALRLKTSLQESIQDLLNEQIAMEAHSSAAYLAMSAWCNVQGLQGAAKFYRKQSGEERDHMMKIFDYMNDLGAHPMSPEVKNITLHFNNLHDMLIMALEMEIKITENFNKITDQCHKVKDFQTARFLQWYLDEQVEEEKTARRAIELYELIGIEGVGLFRIDRELEKLIHE</sequence>
<evidence type="ECO:0000259" key="9">
    <source>
        <dbReference type="PROSITE" id="PS50905"/>
    </source>
</evidence>
<evidence type="ECO:0000256" key="7">
    <source>
        <dbReference type="PIRSR" id="PIRSR601519-1"/>
    </source>
</evidence>
<feature type="domain" description="Ferritin-like diiron" evidence="9">
    <location>
        <begin position="9"/>
        <end position="154"/>
    </location>
</feature>
<dbReference type="CDD" id="cd01055">
    <property type="entry name" value="Nonheme_Ferritin"/>
    <property type="match status" value="1"/>
</dbReference>
<organism evidence="10 11">
    <name type="scientific">Solitalea canadensis (strain ATCC 29591 / DSM 3403 / JCM 21819 / LMG 8368 / NBRC 15130 / NCIMB 12057 / USAM 9D)</name>
    <name type="common">Flexibacter canadensis</name>
    <dbReference type="NCBI Taxonomy" id="929556"/>
    <lineage>
        <taxon>Bacteria</taxon>
        <taxon>Pseudomonadati</taxon>
        <taxon>Bacteroidota</taxon>
        <taxon>Sphingobacteriia</taxon>
        <taxon>Sphingobacteriales</taxon>
        <taxon>Sphingobacteriaceae</taxon>
        <taxon>Solitalea</taxon>
    </lineage>
</organism>
<feature type="binding site" evidence="7">
    <location>
        <position position="59"/>
    </location>
    <ligand>
        <name>Fe cation</name>
        <dbReference type="ChEBI" id="CHEBI:24875"/>
        <label>1</label>
    </ligand>
</feature>
<dbReference type="PANTHER" id="PTHR11431">
    <property type="entry name" value="FERRITIN"/>
    <property type="match status" value="1"/>
</dbReference>
<dbReference type="GO" id="GO:0006879">
    <property type="term" value="P:intracellular iron ion homeostasis"/>
    <property type="evidence" value="ECO:0007669"/>
    <property type="project" value="UniProtKB-KW"/>
</dbReference>
<dbReference type="eggNOG" id="COG1528">
    <property type="taxonomic scope" value="Bacteria"/>
</dbReference>
<evidence type="ECO:0000256" key="8">
    <source>
        <dbReference type="RuleBase" id="RU361145"/>
    </source>
</evidence>